<evidence type="ECO:0000256" key="7">
    <source>
        <dbReference type="ARBA" id="ARBA00023128"/>
    </source>
</evidence>
<evidence type="ECO:0000313" key="18">
    <source>
        <dbReference type="Proteomes" id="UP000295070"/>
    </source>
</evidence>
<evidence type="ECO:0000256" key="15">
    <source>
        <dbReference type="SAM" id="MobiDB-lite"/>
    </source>
</evidence>
<dbReference type="GO" id="GO:0034245">
    <property type="term" value="C:mitochondrial DNA-directed RNA polymerase complex"/>
    <property type="evidence" value="ECO:0007669"/>
    <property type="project" value="TreeGrafter"/>
</dbReference>
<comment type="caution">
    <text evidence="17">The sequence shown here is derived from an EMBL/GenBank/DDBJ whole genome shotgun (WGS) entry which is preliminary data.</text>
</comment>
<keyword evidence="6" id="KW-0809">Transit peptide</keyword>
<comment type="catalytic activity">
    <reaction evidence="9 13">
        <text>RNA(n) + a ribonucleoside 5'-triphosphate = RNA(n+1) + diphosphate</text>
        <dbReference type="Rhea" id="RHEA:21248"/>
        <dbReference type="Rhea" id="RHEA-COMP:14527"/>
        <dbReference type="Rhea" id="RHEA-COMP:17342"/>
        <dbReference type="ChEBI" id="CHEBI:33019"/>
        <dbReference type="ChEBI" id="CHEBI:61557"/>
        <dbReference type="ChEBI" id="CHEBI:140395"/>
        <dbReference type="EC" id="2.7.7.6"/>
    </reaction>
</comment>
<dbReference type="PROSITE" id="PS51375">
    <property type="entry name" value="PPR"/>
    <property type="match status" value="1"/>
</dbReference>
<feature type="region of interest" description="Disordered" evidence="15">
    <location>
        <begin position="110"/>
        <end position="218"/>
    </location>
</feature>
<dbReference type="InterPro" id="IPR002885">
    <property type="entry name" value="PPR_rpt"/>
</dbReference>
<feature type="compositionally biased region" description="Basic residues" evidence="15">
    <location>
        <begin position="165"/>
        <end position="175"/>
    </location>
</feature>
<dbReference type="Pfam" id="PF00940">
    <property type="entry name" value="RNA_pol"/>
    <property type="match status" value="1"/>
</dbReference>
<evidence type="ECO:0000256" key="1">
    <source>
        <dbReference type="ARBA" id="ARBA00004173"/>
    </source>
</evidence>
<dbReference type="GO" id="GO:0001018">
    <property type="term" value="F:mitochondrial promoter sequence-specific DNA binding"/>
    <property type="evidence" value="ECO:0007669"/>
    <property type="project" value="TreeGrafter"/>
</dbReference>
<dbReference type="InterPro" id="IPR011990">
    <property type="entry name" value="TPR-like_helical_dom_sf"/>
</dbReference>
<dbReference type="InterPro" id="IPR029262">
    <property type="entry name" value="RPOL_N"/>
</dbReference>
<dbReference type="Pfam" id="PF14700">
    <property type="entry name" value="RPOL_N"/>
    <property type="match status" value="1"/>
</dbReference>
<feature type="region of interest" description="Disordered" evidence="15">
    <location>
        <begin position="245"/>
        <end position="277"/>
    </location>
</feature>
<evidence type="ECO:0000256" key="8">
    <source>
        <dbReference type="ARBA" id="ARBA00023163"/>
    </source>
</evidence>
<feature type="repeat" description="PPR" evidence="12">
    <location>
        <begin position="358"/>
        <end position="392"/>
    </location>
</feature>
<dbReference type="EMBL" id="SCKG01000009">
    <property type="protein sequence ID" value="TDH08343.1"/>
    <property type="molecule type" value="Genomic_DNA"/>
</dbReference>
<feature type="domain" description="DNA-directed RNA polymerase N-terminal" evidence="16">
    <location>
        <begin position="500"/>
        <end position="807"/>
    </location>
</feature>
<dbReference type="PROSITE" id="PS00900">
    <property type="entry name" value="RNA_POL_PHAGE_1"/>
    <property type="match status" value="1"/>
</dbReference>
<organism evidence="17 18">
    <name type="scientific">Perca flavescens</name>
    <name type="common">American yellow perch</name>
    <name type="synonym">Morone flavescens</name>
    <dbReference type="NCBI Taxonomy" id="8167"/>
    <lineage>
        <taxon>Eukaryota</taxon>
        <taxon>Metazoa</taxon>
        <taxon>Chordata</taxon>
        <taxon>Craniata</taxon>
        <taxon>Vertebrata</taxon>
        <taxon>Euteleostomi</taxon>
        <taxon>Actinopterygii</taxon>
        <taxon>Neopterygii</taxon>
        <taxon>Teleostei</taxon>
        <taxon>Neoteleostei</taxon>
        <taxon>Acanthomorphata</taxon>
        <taxon>Eupercaria</taxon>
        <taxon>Perciformes</taxon>
        <taxon>Percoidei</taxon>
        <taxon>Percidae</taxon>
        <taxon>Percinae</taxon>
        <taxon>Perca</taxon>
    </lineage>
</organism>
<keyword evidence="14" id="KW-0175">Coiled coil</keyword>
<dbReference type="InterPro" id="IPR002092">
    <property type="entry name" value="DNA-dir_Rpol_phage-type"/>
</dbReference>
<protein>
    <recommendedName>
        <fullName evidence="13">DNA-directed RNA polymerase</fullName>
        <ecNumber evidence="13">2.7.7.6</ecNumber>
    </recommendedName>
</protein>
<dbReference type="Gene3D" id="1.10.150.20">
    <property type="entry name" value="5' to 3' exonuclease, C-terminal subdomain"/>
    <property type="match status" value="1"/>
</dbReference>
<dbReference type="Proteomes" id="UP000295070">
    <property type="component" value="Chromosome 9"/>
</dbReference>
<dbReference type="FunFam" id="1.10.1320.10:FF:000002">
    <property type="entry name" value="DNA-directed RNA polymerase"/>
    <property type="match status" value="1"/>
</dbReference>
<comment type="function">
    <text evidence="13">DNA-dependent RNA polymerase catalyzes the transcription of DNA into RNA using the four ribonucleoside triphosphates as substrates.</text>
</comment>
<reference evidence="17 18" key="1">
    <citation type="submission" date="2019-01" db="EMBL/GenBank/DDBJ databases">
        <title>A chromosome-scale genome assembly of the yellow perch, Perca flavescens.</title>
        <authorList>
            <person name="Feron R."/>
            <person name="Morvezen R."/>
            <person name="Bestin A."/>
            <person name="Haffray P."/>
            <person name="Klopp C."/>
            <person name="Zahm M."/>
            <person name="Cabau C."/>
            <person name="Roques C."/>
            <person name="Donnadieu C."/>
            <person name="Bouchez O."/>
            <person name="Christie M."/>
            <person name="Larson W."/>
            <person name="Guiguen Y."/>
        </authorList>
    </citation>
    <scope>NUCLEOTIDE SEQUENCE [LARGE SCALE GENOMIC DNA]</scope>
    <source>
        <strain evidence="17">YP-PL-M2</strain>
        <tissue evidence="17">Blood</tissue>
    </source>
</reference>
<comment type="subcellular location">
    <subcellularLocation>
        <location evidence="1">Mitochondrion</location>
    </subcellularLocation>
</comment>
<evidence type="ECO:0000256" key="14">
    <source>
        <dbReference type="SAM" id="Coils"/>
    </source>
</evidence>
<accession>A0A484CZB5</accession>
<keyword evidence="8 13" id="KW-0804">Transcription</keyword>
<evidence type="ECO:0000256" key="3">
    <source>
        <dbReference type="ARBA" id="ARBA00022478"/>
    </source>
</evidence>
<keyword evidence="7" id="KW-0496">Mitochondrion</keyword>
<evidence type="ECO:0000256" key="4">
    <source>
        <dbReference type="ARBA" id="ARBA00022679"/>
    </source>
</evidence>
<name>A0A484CZB5_PERFV</name>
<keyword evidence="5 13" id="KW-0548">Nucleotidyltransferase</keyword>
<evidence type="ECO:0000256" key="9">
    <source>
        <dbReference type="ARBA" id="ARBA00048552"/>
    </source>
</evidence>
<dbReference type="PROSITE" id="PS00489">
    <property type="entry name" value="RNA_POL_PHAGE_2"/>
    <property type="match status" value="1"/>
</dbReference>
<dbReference type="InterPro" id="IPR046950">
    <property type="entry name" value="DNA-dir_Rpol_C_phage-type"/>
</dbReference>
<evidence type="ECO:0000256" key="6">
    <source>
        <dbReference type="ARBA" id="ARBA00022946"/>
    </source>
</evidence>
<dbReference type="FunFam" id="1.10.287.280:FF:000001">
    <property type="entry name" value="DNA-directed RNA polymerase"/>
    <property type="match status" value="1"/>
</dbReference>
<evidence type="ECO:0000259" key="16">
    <source>
        <dbReference type="SMART" id="SM01311"/>
    </source>
</evidence>
<dbReference type="SMART" id="SM01311">
    <property type="entry name" value="RPOL_N"/>
    <property type="match status" value="1"/>
</dbReference>
<feature type="compositionally biased region" description="Low complexity" evidence="15">
    <location>
        <begin position="197"/>
        <end position="209"/>
    </location>
</feature>
<evidence type="ECO:0000256" key="5">
    <source>
        <dbReference type="ARBA" id="ARBA00022695"/>
    </source>
</evidence>
<feature type="compositionally biased region" description="Basic and acidic residues" evidence="15">
    <location>
        <begin position="147"/>
        <end position="161"/>
    </location>
</feature>
<comment type="subunit">
    <text evidence="11">Homodimer. Component of the mitochondrial transcription initiation complex, composed at least of TFB2M, TFAM and POLRMT. In this complex TFAM recruits POLRMT to the promoter whereas TFB2M induces structural changes in POLRMT to enable promoter opening and trapping of the DNA non-template strand. Upon metabolic stress, forms a complex composed of FOXO3, SIRT3 and mitochondrial RNA polymerase POLRMT; the complex is recruited to mtDNA in a SIRT3-dependent manner. Also forms a complex composed of FOXO3, SIRT3, TFAM and POLRMT. Interacts with TFB1M and TFB2M, leading to the stimulation of transcription. Interacts with TEFM. Interacts with MTRES1.</text>
</comment>
<gene>
    <name evidence="17" type="ORF">EPR50_G00097150</name>
</gene>
<keyword evidence="18" id="KW-1185">Reference proteome</keyword>
<dbReference type="SUPFAM" id="SSF56672">
    <property type="entry name" value="DNA/RNA polymerases"/>
    <property type="match status" value="1"/>
</dbReference>
<dbReference type="PANTHER" id="PTHR10102:SF0">
    <property type="entry name" value="DNA-DIRECTED RNA POLYMERASE, MITOCHONDRIAL"/>
    <property type="match status" value="1"/>
</dbReference>
<dbReference type="GO" id="GO:0006390">
    <property type="term" value="P:mitochondrial transcription"/>
    <property type="evidence" value="ECO:0007669"/>
    <property type="project" value="TreeGrafter"/>
</dbReference>
<keyword evidence="4 13" id="KW-0808">Transferase</keyword>
<dbReference type="STRING" id="8167.A0A484CZB5"/>
<evidence type="ECO:0000256" key="10">
    <source>
        <dbReference type="ARBA" id="ARBA00057821"/>
    </source>
</evidence>
<evidence type="ECO:0000256" key="13">
    <source>
        <dbReference type="RuleBase" id="RU003805"/>
    </source>
</evidence>
<comment type="similarity">
    <text evidence="2 13">Belongs to the phage and mitochondrial RNA polymerase family.</text>
</comment>
<sequence>MSLLRVCAFAKCLNRRSLFGECAVRVSLADRCQLCLCASIRGGAVRRISETPLLCQRRNVSFVIPKREDAKKRVLEQSQLLDVLEARIQQLQSDIFLDVQHAKVQFVKNPSSGRGVLPAKSPRSTPKEKSSISKSGKTVAKGASESHPSRWMEKLTQEKNNKLTKQQHLHQKIQKNVKEKPTAKSKGSKSSSVLPGTSHKTISTTKKTTVPLIKNRKGRMKLSDEIRAAVSSPVASSSAAAGTAAMAHKVSKGKQKGSKNPVPGKEGQKQTVADPQGMVKELAEVEELERRLSQQVSQWTSSSNPERLQEYSEGAACGDIQLSIRSYLEACVFAGDVERAHRFLLSQHRVMSRRKHLNTGVYNIIMRVWAKKGILNQIGRMFILLEEAGLKPNLGSYCTALECMGRNPNCSPKVIIRCLSQMEEDGLSVDDLFSQCVFRQDERDMVLKAVHIVQPDYQPSLNTNANQCSSSLVKDFYTQKSDHQYPKLDFTQEELQERFKRQLRIEQACTITIDSVEAAKPVTENMAKMRELLADQRAQWQKILLQALRESKMILANTNTKDYRLNLYPYLCVLEDREYVDIMIQSVASLPPSGESLKILASDLGNRVYTKYSVRQKHQNQMVEKLGNIYNGYTELLAKDTKEYDILPREHWCKLETDQSTGPTLQGGETHWPYIVTLELGTYMVDMMVKNLKINSDILNPAFDRKLIPILYHMYTFRSTRQVGFIKPHPILTQMQQEAMETKLTFDSYVMPMQCPPVPWTSVKFGAYLLTPTKLMRTVEGATQHDVLLEKCQDLHAVLDSLNQLGNCAWRINKPLLDIIISIFNDRGSDKLDIPPPLSEAPKIPHFNAQDPTYTASEKAHMKREVINAKKKCSEMHSLRMDALYKLSIANHMRDEIFWFPHNMDFRGRTYPCPPYFNHLGSDVTRAVLVFAEGKPLGPKGLDWLKIHLVNLTGLKKRSSLDGRLEYANTIMEDVLDSADNPLNGKKWWMNADEPWQALSCCMELANAVRSPDPTQFISHFPVHQDGSCNGLQHYAALGRDVIGATSVNLMPCDVPQDVYSGVAQQVEEFRVRDAKSGLKIAQVLEGFISRKVVKQTVMTVVYGVTRYGGRLQIEKRLKEIEEFPKEHVWDASHYLVRMVFSGLKEMFTGTREIQDWLTESARLISKSGHTVEWVTPLGLPIIQPYHRTRNQVLKSTMQHINLQISHDTKERPDTVKQKNAFPPNFIHSLDSTHMMLTALHCYSAGLTFVSVHDCFWTHALTVDTMNKVCREQFVALHSQPILQELSNFLLLKYCAGLPTEAKNKKYQEYRRLLLLLAKVPKTGDFDLQRVKESTYFFS</sequence>
<evidence type="ECO:0000256" key="2">
    <source>
        <dbReference type="ARBA" id="ARBA00009493"/>
    </source>
</evidence>
<dbReference type="PANTHER" id="PTHR10102">
    <property type="entry name" value="DNA-DIRECTED RNA POLYMERASE, MITOCHONDRIAL"/>
    <property type="match status" value="1"/>
</dbReference>
<evidence type="ECO:0000313" key="17">
    <source>
        <dbReference type="EMBL" id="TDH08343.1"/>
    </source>
</evidence>
<dbReference type="Gene3D" id="1.25.40.10">
    <property type="entry name" value="Tetratricopeptide repeat domain"/>
    <property type="match status" value="1"/>
</dbReference>
<dbReference type="InterPro" id="IPR043502">
    <property type="entry name" value="DNA/RNA_pol_sf"/>
</dbReference>
<dbReference type="InterPro" id="IPR037159">
    <property type="entry name" value="RNA_POL_N_sf"/>
</dbReference>
<feature type="coiled-coil region" evidence="14">
    <location>
        <begin position="67"/>
        <end position="94"/>
    </location>
</feature>
<dbReference type="Gene3D" id="1.10.287.280">
    <property type="match status" value="1"/>
</dbReference>
<evidence type="ECO:0000256" key="11">
    <source>
        <dbReference type="ARBA" id="ARBA00063316"/>
    </source>
</evidence>
<proteinExistence type="inferred from homology"/>
<dbReference type="FunFam" id="1.10.150.20:FF:000031">
    <property type="entry name" value="DNA-directed RNA polymerase"/>
    <property type="match status" value="1"/>
</dbReference>
<comment type="function">
    <text evidence="10">DNA-dependent RNA polymerase catalyzes the transcription of mitochondrial DNA into RNA using the four ribonucleoside triphosphates as substrates. Component of the mitochondrial transcription initiation complex, composed at least of TFB2M, TFAM and POLRMT that is required for basal transcription of mitochondrial DNA. In this complex, TFAM recruits POLRMT to a specific promoter whereas TFB2M induces structural changes in POLRMT to enable promoter opening and trapping of the DNA non-template strand. Has DNA primase activity. Catalyzes the synthesis of short RNA primers that are necessary for the initiation of lagging-strand DNA synthesis from the origin of light-strand DNA replication (OriL).</text>
</comment>
<dbReference type="GO" id="GO:0003899">
    <property type="term" value="F:DNA-directed RNA polymerase activity"/>
    <property type="evidence" value="ECO:0007669"/>
    <property type="project" value="UniProtKB-EC"/>
</dbReference>
<dbReference type="EC" id="2.7.7.6" evidence="13"/>
<keyword evidence="3 13" id="KW-0240">DNA-directed RNA polymerase</keyword>
<evidence type="ECO:0000256" key="12">
    <source>
        <dbReference type="PROSITE-ProRule" id="PRU00708"/>
    </source>
</evidence>
<dbReference type="Gene3D" id="1.10.1320.10">
    <property type="entry name" value="DNA-directed RNA polymerase, N-terminal domain"/>
    <property type="match status" value="1"/>
</dbReference>